<keyword evidence="4" id="KW-1185">Reference proteome</keyword>
<feature type="transmembrane region" description="Helical" evidence="2">
    <location>
        <begin position="12"/>
        <end position="32"/>
    </location>
</feature>
<proteinExistence type="predicted"/>
<accession>A0ABD3GUJ8</accession>
<protein>
    <submittedName>
        <fullName evidence="3">Uncharacterized protein</fullName>
    </submittedName>
</protein>
<feature type="compositionally biased region" description="Basic and acidic residues" evidence="1">
    <location>
        <begin position="68"/>
        <end position="83"/>
    </location>
</feature>
<dbReference type="EMBL" id="JBJQOH010000006">
    <property type="protein sequence ID" value="KAL3682813.1"/>
    <property type="molecule type" value="Genomic_DNA"/>
</dbReference>
<comment type="caution">
    <text evidence="3">The sequence shown here is derived from an EMBL/GenBank/DDBJ whole genome shotgun (WGS) entry which is preliminary data.</text>
</comment>
<feature type="region of interest" description="Disordered" evidence="1">
    <location>
        <begin position="68"/>
        <end position="108"/>
    </location>
</feature>
<gene>
    <name evidence="3" type="ORF">R1sor_000835</name>
</gene>
<reference evidence="3 4" key="1">
    <citation type="submission" date="2024-09" db="EMBL/GenBank/DDBJ databases">
        <title>Chromosome-scale assembly of Riccia sorocarpa.</title>
        <authorList>
            <person name="Paukszto L."/>
        </authorList>
    </citation>
    <scope>NUCLEOTIDE SEQUENCE [LARGE SCALE GENOMIC DNA]</scope>
    <source>
        <strain evidence="3">LP-2024</strain>
        <tissue evidence="3">Aerial parts of the thallus</tissue>
    </source>
</reference>
<evidence type="ECO:0000256" key="1">
    <source>
        <dbReference type="SAM" id="MobiDB-lite"/>
    </source>
</evidence>
<keyword evidence="2" id="KW-0472">Membrane</keyword>
<name>A0ABD3GUJ8_9MARC</name>
<dbReference type="AlphaFoldDB" id="A0ABD3GUJ8"/>
<evidence type="ECO:0000313" key="4">
    <source>
        <dbReference type="Proteomes" id="UP001633002"/>
    </source>
</evidence>
<organism evidence="3 4">
    <name type="scientific">Riccia sorocarpa</name>
    <dbReference type="NCBI Taxonomy" id="122646"/>
    <lineage>
        <taxon>Eukaryota</taxon>
        <taxon>Viridiplantae</taxon>
        <taxon>Streptophyta</taxon>
        <taxon>Embryophyta</taxon>
        <taxon>Marchantiophyta</taxon>
        <taxon>Marchantiopsida</taxon>
        <taxon>Marchantiidae</taxon>
        <taxon>Marchantiales</taxon>
        <taxon>Ricciaceae</taxon>
        <taxon>Riccia</taxon>
    </lineage>
</organism>
<keyword evidence="2" id="KW-0812">Transmembrane</keyword>
<keyword evidence="2" id="KW-1133">Transmembrane helix</keyword>
<dbReference type="Proteomes" id="UP001633002">
    <property type="component" value="Unassembled WGS sequence"/>
</dbReference>
<evidence type="ECO:0000256" key="2">
    <source>
        <dbReference type="SAM" id="Phobius"/>
    </source>
</evidence>
<sequence length="120" mass="13100">MESLHHFVTLLVYYYSNCFTGWLTLCSSFSLWGNLLPVRLCLLELLAMGRIIVGGGVRGASKFPIDPERLVRRDGRSDGDGKAGSRRQGATGGEEGEREETGAGQDAKRILEQLLLGLTS</sequence>
<evidence type="ECO:0000313" key="3">
    <source>
        <dbReference type="EMBL" id="KAL3682813.1"/>
    </source>
</evidence>